<name>A0AAE0GZI2_9CHLO</name>
<dbReference type="Proteomes" id="UP001190700">
    <property type="component" value="Unassembled WGS sequence"/>
</dbReference>
<feature type="compositionally biased region" description="Polar residues" evidence="2">
    <location>
        <begin position="208"/>
        <end position="227"/>
    </location>
</feature>
<feature type="compositionally biased region" description="Polar residues" evidence="2">
    <location>
        <begin position="167"/>
        <end position="180"/>
    </location>
</feature>
<evidence type="ECO:0000313" key="4">
    <source>
        <dbReference type="Proteomes" id="UP001190700"/>
    </source>
</evidence>
<keyword evidence="4" id="KW-1185">Reference proteome</keyword>
<accession>A0AAE0GZI2</accession>
<feature type="compositionally biased region" description="Low complexity" evidence="2">
    <location>
        <begin position="117"/>
        <end position="136"/>
    </location>
</feature>
<feature type="region of interest" description="Disordered" evidence="2">
    <location>
        <begin position="1"/>
        <end position="69"/>
    </location>
</feature>
<protein>
    <submittedName>
        <fullName evidence="3">Uncharacterized protein</fullName>
    </submittedName>
</protein>
<proteinExistence type="predicted"/>
<feature type="compositionally biased region" description="Low complexity" evidence="2">
    <location>
        <begin position="188"/>
        <end position="200"/>
    </location>
</feature>
<feature type="region of interest" description="Disordered" evidence="2">
    <location>
        <begin position="85"/>
        <end position="140"/>
    </location>
</feature>
<gene>
    <name evidence="3" type="ORF">CYMTET_5343</name>
</gene>
<reference evidence="3 4" key="1">
    <citation type="journal article" date="2015" name="Genome Biol. Evol.">
        <title>Comparative Genomics of a Bacterivorous Green Alga Reveals Evolutionary Causalities and Consequences of Phago-Mixotrophic Mode of Nutrition.</title>
        <authorList>
            <person name="Burns J.A."/>
            <person name="Paasch A."/>
            <person name="Narechania A."/>
            <person name="Kim E."/>
        </authorList>
    </citation>
    <scope>NUCLEOTIDE SEQUENCE [LARGE SCALE GENOMIC DNA]</scope>
    <source>
        <strain evidence="3 4">PLY_AMNH</strain>
    </source>
</reference>
<keyword evidence="1" id="KW-0175">Coiled coil</keyword>
<organism evidence="3 4">
    <name type="scientific">Cymbomonas tetramitiformis</name>
    <dbReference type="NCBI Taxonomy" id="36881"/>
    <lineage>
        <taxon>Eukaryota</taxon>
        <taxon>Viridiplantae</taxon>
        <taxon>Chlorophyta</taxon>
        <taxon>Pyramimonadophyceae</taxon>
        <taxon>Pyramimonadales</taxon>
        <taxon>Pyramimonadaceae</taxon>
        <taxon>Cymbomonas</taxon>
    </lineage>
</organism>
<feature type="non-terminal residue" evidence="3">
    <location>
        <position position="372"/>
    </location>
</feature>
<dbReference type="EMBL" id="LGRX02000998">
    <property type="protein sequence ID" value="KAK3287114.1"/>
    <property type="molecule type" value="Genomic_DNA"/>
</dbReference>
<evidence type="ECO:0000256" key="2">
    <source>
        <dbReference type="SAM" id="MobiDB-lite"/>
    </source>
</evidence>
<evidence type="ECO:0000313" key="3">
    <source>
        <dbReference type="EMBL" id="KAK3287114.1"/>
    </source>
</evidence>
<feature type="compositionally biased region" description="Polar residues" evidence="2">
    <location>
        <begin position="16"/>
        <end position="27"/>
    </location>
</feature>
<evidence type="ECO:0000256" key="1">
    <source>
        <dbReference type="SAM" id="Coils"/>
    </source>
</evidence>
<feature type="region of interest" description="Disordered" evidence="2">
    <location>
        <begin position="163"/>
        <end position="241"/>
    </location>
</feature>
<feature type="coiled-coil region" evidence="1">
    <location>
        <begin position="262"/>
        <end position="296"/>
    </location>
</feature>
<comment type="caution">
    <text evidence="3">The sequence shown here is derived from an EMBL/GenBank/DDBJ whole genome shotgun (WGS) entry which is preliminary data.</text>
</comment>
<dbReference type="AlphaFoldDB" id="A0AAE0GZI2"/>
<feature type="compositionally biased region" description="Basic and acidic residues" evidence="2">
    <location>
        <begin position="88"/>
        <end position="98"/>
    </location>
</feature>
<feature type="compositionally biased region" description="Polar residues" evidence="2">
    <location>
        <begin position="34"/>
        <end position="69"/>
    </location>
</feature>
<sequence length="372" mass="39778">MDDDIVGSLLRRLDPTNRSATLGTTSDLAEKFKTSLSTPQTPATPANSGAPTPMKSSTPAGSQGSSKLSSLIEENMQLLNKLLGSDSGEQRQSAKELGRSLGEQSNGHSPGEMQPLKLANSSAQNQQQAALKSASSNVQERPQPMFTAASSSPQALTQPMFNAASGARSQVSPTDASSAVPTPRRGRSSSVSFASPVSTSHVIAEVAQTETAPISDEQTAASGTSPLRATAAELADTPETRRRRATAILRTSFAPLQPEEEAKLLHDRVKSLDNELKATQEELSVQKGRVEDAEAQLRRQHELDQFHREQSAMLETQLNALQNVQDHGPGSMGRLVSDYNSVCAKLHTAMEMNSHLKEKLLAKEDAMQAMAK</sequence>